<dbReference type="RefSeq" id="WP_069936847.1">
    <property type="nucleotide sequence ID" value="NZ_MAMP01000001.1"/>
</dbReference>
<evidence type="ECO:0000256" key="1">
    <source>
        <dbReference type="ARBA" id="ARBA00004429"/>
    </source>
</evidence>
<dbReference type="Proteomes" id="UP000095658">
    <property type="component" value="Unassembled WGS sequence"/>
</dbReference>
<dbReference type="EMBL" id="MAMP01000001">
    <property type="protein sequence ID" value="OES46684.1"/>
    <property type="molecule type" value="Genomic_DNA"/>
</dbReference>
<dbReference type="InterPro" id="IPR036259">
    <property type="entry name" value="MFS_trans_sf"/>
</dbReference>
<evidence type="ECO:0000313" key="12">
    <source>
        <dbReference type="Proteomes" id="UP000095658"/>
    </source>
</evidence>
<feature type="transmembrane region" description="Helical" evidence="8">
    <location>
        <begin position="328"/>
        <end position="349"/>
    </location>
</feature>
<evidence type="ECO:0000256" key="9">
    <source>
        <dbReference type="SAM" id="SignalP"/>
    </source>
</evidence>
<evidence type="ECO:0000259" key="10">
    <source>
        <dbReference type="Pfam" id="PF12832"/>
    </source>
</evidence>
<name>A0A1E7DUF3_9BACI</name>
<evidence type="ECO:0000256" key="2">
    <source>
        <dbReference type="ARBA" id="ARBA00022448"/>
    </source>
</evidence>
<evidence type="ECO:0000256" key="8">
    <source>
        <dbReference type="SAM" id="Phobius"/>
    </source>
</evidence>
<feature type="transmembrane region" description="Helical" evidence="8">
    <location>
        <begin position="195"/>
        <end position="217"/>
    </location>
</feature>
<keyword evidence="3" id="KW-1003">Cell membrane</keyword>
<protein>
    <recommendedName>
        <fullName evidence="10">Major facilitator superfamily associated domain-containing protein</fullName>
    </recommendedName>
</protein>
<dbReference type="SUPFAM" id="SSF103473">
    <property type="entry name" value="MFS general substrate transporter"/>
    <property type="match status" value="1"/>
</dbReference>
<keyword evidence="6 8" id="KW-1133">Transmembrane helix</keyword>
<dbReference type="Gene3D" id="1.20.1250.20">
    <property type="entry name" value="MFS general substrate transporter like domains"/>
    <property type="match status" value="2"/>
</dbReference>
<keyword evidence="5 8" id="KW-0812">Transmembrane</keyword>
<evidence type="ECO:0000256" key="7">
    <source>
        <dbReference type="ARBA" id="ARBA00023136"/>
    </source>
</evidence>
<feature type="transmembrane region" description="Helical" evidence="8">
    <location>
        <begin position="72"/>
        <end position="88"/>
    </location>
</feature>
<keyword evidence="4" id="KW-0997">Cell inner membrane</keyword>
<evidence type="ECO:0000313" key="11">
    <source>
        <dbReference type="EMBL" id="OES46684.1"/>
    </source>
</evidence>
<keyword evidence="9" id="KW-0732">Signal</keyword>
<dbReference type="InterPro" id="IPR024989">
    <property type="entry name" value="MFS_assoc_dom"/>
</dbReference>
<evidence type="ECO:0000256" key="4">
    <source>
        <dbReference type="ARBA" id="ARBA00022519"/>
    </source>
</evidence>
<evidence type="ECO:0000256" key="3">
    <source>
        <dbReference type="ARBA" id="ARBA00022475"/>
    </source>
</evidence>
<evidence type="ECO:0000256" key="6">
    <source>
        <dbReference type="ARBA" id="ARBA00022989"/>
    </source>
</evidence>
<comment type="caution">
    <text evidence="11">The sequence shown here is derived from an EMBL/GenBank/DDBJ whole genome shotgun (WGS) entry which is preliminary data.</text>
</comment>
<dbReference type="Pfam" id="PF12832">
    <property type="entry name" value="MFS_1_like"/>
    <property type="match status" value="1"/>
</dbReference>
<feature type="transmembrane region" description="Helical" evidence="8">
    <location>
        <begin position="237"/>
        <end position="258"/>
    </location>
</feature>
<feature type="transmembrane region" description="Helical" evidence="8">
    <location>
        <begin position="355"/>
        <end position="376"/>
    </location>
</feature>
<feature type="transmembrane region" description="Helical" evidence="8">
    <location>
        <begin position="134"/>
        <end position="152"/>
    </location>
</feature>
<accession>A0A1E7DUF3</accession>
<dbReference type="GO" id="GO:0015528">
    <property type="term" value="F:lactose:proton symporter activity"/>
    <property type="evidence" value="ECO:0007669"/>
    <property type="project" value="TreeGrafter"/>
</dbReference>
<dbReference type="OrthoDB" id="1650886at2"/>
<feature type="transmembrane region" description="Helical" evidence="8">
    <location>
        <begin position="158"/>
        <end position="174"/>
    </location>
</feature>
<comment type="subcellular location">
    <subcellularLocation>
        <location evidence="1">Cell inner membrane</location>
        <topology evidence="1">Multi-pass membrane protein</topology>
    </subcellularLocation>
</comment>
<dbReference type="STRING" id="1714016.BA724_01090"/>
<feature type="domain" description="Major facilitator superfamily associated" evidence="10">
    <location>
        <begin position="8"/>
        <end position="355"/>
    </location>
</feature>
<organism evidence="11 12">
    <name type="scientific">Domibacillus iocasae</name>
    <dbReference type="NCBI Taxonomy" id="1714016"/>
    <lineage>
        <taxon>Bacteria</taxon>
        <taxon>Bacillati</taxon>
        <taxon>Bacillota</taxon>
        <taxon>Bacilli</taxon>
        <taxon>Bacillales</taxon>
        <taxon>Bacillaceae</taxon>
        <taxon>Domibacillus</taxon>
    </lineage>
</organism>
<feature type="signal peptide" evidence="9">
    <location>
        <begin position="1"/>
        <end position="23"/>
    </location>
</feature>
<dbReference type="GO" id="GO:0030395">
    <property type="term" value="F:lactose binding"/>
    <property type="evidence" value="ECO:0007669"/>
    <property type="project" value="TreeGrafter"/>
</dbReference>
<feature type="chain" id="PRO_5009191547" description="Major facilitator superfamily associated domain-containing protein" evidence="9">
    <location>
        <begin position="24"/>
        <end position="391"/>
    </location>
</feature>
<reference evidence="11 12" key="1">
    <citation type="submission" date="2016-06" db="EMBL/GenBank/DDBJ databases">
        <title>Domibacillus iocasae genome sequencing.</title>
        <authorList>
            <person name="Verma A."/>
            <person name="Pal Y."/>
            <person name="Ojha A.K."/>
            <person name="Krishnamurthi S."/>
        </authorList>
    </citation>
    <scope>NUCLEOTIDE SEQUENCE [LARGE SCALE GENOMIC DNA]</scope>
    <source>
        <strain evidence="11 12">DSM 29979</strain>
    </source>
</reference>
<sequence>MKKQPVLFLSLFLFFFHSSVAMTATFLPSYFQEKGLSASEIGWLMAIGPFTALFSQPFWGYMSDKYKTVKRIVMICSGSLVVMSFFLFQADSFWMLLFIAAIFFSFQSPIGALGDNLSQKTAVLHHVQFGQIRMWGSVGFALTSLLGGFILGQLGLGYLFYLFLTYAIITFVVIQKISDVTASSKIINIKEAAKVVSRPAFLWFLLIIMLVTITHRANDMFIGLYITELGGTESQIGLAWFMGVASEAMIFMFSAYWIRLFKRKMTFVITAAALYGLRWMLYALAAEPLHIILLQPLHGLTFGIFYLCTFQIVTKIMPDEFLATGQMVFISAFFGLSGIIGSLGGGWIIDWTGGAAAMYQLLGWLAFAGCIGLVFYDQSGRKKDQTSLKKV</sequence>
<keyword evidence="2" id="KW-0813">Transport</keyword>
<dbReference type="PANTHER" id="PTHR23522">
    <property type="entry name" value="BLL5896 PROTEIN"/>
    <property type="match status" value="1"/>
</dbReference>
<feature type="transmembrane region" description="Helical" evidence="8">
    <location>
        <begin position="265"/>
        <end position="285"/>
    </location>
</feature>
<dbReference type="PANTHER" id="PTHR23522:SF10">
    <property type="entry name" value="3-PHENYLPROPIONIC ACID TRANSPORTER-RELATED"/>
    <property type="match status" value="1"/>
</dbReference>
<feature type="transmembrane region" description="Helical" evidence="8">
    <location>
        <begin position="297"/>
        <end position="316"/>
    </location>
</feature>
<feature type="transmembrane region" description="Helical" evidence="8">
    <location>
        <begin position="41"/>
        <end position="60"/>
    </location>
</feature>
<proteinExistence type="predicted"/>
<feature type="transmembrane region" description="Helical" evidence="8">
    <location>
        <begin position="94"/>
        <end position="113"/>
    </location>
</feature>
<gene>
    <name evidence="11" type="ORF">BA724_01090</name>
</gene>
<keyword evidence="12" id="KW-1185">Reference proteome</keyword>
<dbReference type="AlphaFoldDB" id="A0A1E7DUF3"/>
<keyword evidence="7 8" id="KW-0472">Membrane</keyword>
<dbReference type="GO" id="GO:0005886">
    <property type="term" value="C:plasma membrane"/>
    <property type="evidence" value="ECO:0007669"/>
    <property type="project" value="UniProtKB-SubCell"/>
</dbReference>
<evidence type="ECO:0000256" key="5">
    <source>
        <dbReference type="ARBA" id="ARBA00022692"/>
    </source>
</evidence>